<comment type="caution">
    <text evidence="1">The sequence shown here is derived from an EMBL/GenBank/DDBJ whole genome shotgun (WGS) entry which is preliminary data.</text>
</comment>
<evidence type="ECO:0000313" key="2">
    <source>
        <dbReference type="Proteomes" id="UP000823636"/>
    </source>
</evidence>
<protein>
    <submittedName>
        <fullName evidence="1">Uncharacterized protein</fullName>
    </submittedName>
</protein>
<proteinExistence type="predicted"/>
<reference evidence="1" key="2">
    <citation type="journal article" date="2021" name="PeerJ">
        <title>Extensive microbial diversity within the chicken gut microbiome revealed by metagenomics and culture.</title>
        <authorList>
            <person name="Gilroy R."/>
            <person name="Ravi A."/>
            <person name="Getino M."/>
            <person name="Pursley I."/>
            <person name="Horton D.L."/>
            <person name="Alikhan N.F."/>
            <person name="Baker D."/>
            <person name="Gharbi K."/>
            <person name="Hall N."/>
            <person name="Watson M."/>
            <person name="Adriaenssens E.M."/>
            <person name="Foster-Nyarko E."/>
            <person name="Jarju S."/>
            <person name="Secka A."/>
            <person name="Antonio M."/>
            <person name="Oren A."/>
            <person name="Chaudhuri R.R."/>
            <person name="La Ragione R."/>
            <person name="Hildebrand F."/>
            <person name="Pallen M.J."/>
        </authorList>
    </citation>
    <scope>NUCLEOTIDE SEQUENCE</scope>
    <source>
        <strain evidence="1">G3-4614</strain>
    </source>
</reference>
<accession>A0A9D9E4T4</accession>
<reference evidence="1" key="1">
    <citation type="submission" date="2020-10" db="EMBL/GenBank/DDBJ databases">
        <authorList>
            <person name="Gilroy R."/>
        </authorList>
    </citation>
    <scope>NUCLEOTIDE SEQUENCE</scope>
    <source>
        <strain evidence="1">G3-4614</strain>
    </source>
</reference>
<dbReference type="Proteomes" id="UP000823636">
    <property type="component" value="Unassembled WGS sequence"/>
</dbReference>
<sequence length="1256" mass="136685">MKHNYYHNIGRFIGYYYGVSPVLSKYPEGDAGDYFLNGETCSLWMWDAASATWIDTNRVDSGLQQMLTDEEGNSPSDYVPSPSVGIKEAYFYVAENADCDEDESASPREITFTYFKNGNSSVSVEVRKTSMVILYWNGDYWETSVVPMNVDLSLYAKDADLQAEKVRATAAEQANAEAILVEQNRATAAEQANADRIAAEVADRIAAIAALNPQLLRGTLYLSSDSTRIYKDALMTQEYDLKEADGAGVWLVRGSMIVGFLIQGWFQATIYPHNADYMLHWKWNAEFSRWEWEDTPKTYTVTPEEKEKWNDAVSRLNDFLTSVDATDTAINKWKELENFLAGITDTDTLTGLLYEQETRLNDAIGEETARATKAENDLQTSVTANTRSIETEVSRAKAVEQQLKDGKADKVTDAANGNLAAFDSSGNLSDSSITAAKVETFISTMPTATAENEGKVYLYTGTSDSGGTFYPGNKYVCRPYDGGYRWEPLYGYVIADSIKTAGSGLPTGTVLFPINTNTVNDVVYHGGTPYEFTASGWQIWKADTGKVAVTYTLPTAAEKYSDMLFVSTNPADGTYPPGIYQCTKSGETYIWEKKGVLPDENFTAAEKEKIASIDGLLEEQKISLEGQITAETSRATAAEQANAEAISAETSRATAAEQTNAEAIETEASRAEAAEEVLRSSINAVSSSIPSISDMDISEIDSLGNTSVSGTYIINDGSKRGILLFENTGNNAQRQTLYMENTLKYRTRDAAGWSEWKVLADFSDGLAAVATSGSYNDLKNRPSLSSVATSGNYESLSNKPLQGSISFDAADSLCQSYQNGVYIVTDGGLTQGLLSFATAGNGGLMQYLLQDGTIKSRSGSYMGGSSPSWNGWQTVDFGVSDYNDLSNKPVKFSEEITDLNGYTNEGIFFVKGTNDNAANLPITNTGETINVAFTLLVSVSKPITMDDGRLRAIVGQQLTLANRIGSENKQYMRHAIVDTIDGETTYTWGVWRETVTQTLLGNGGLCTDAEIDAAIDNGIYSGVASESGILPAYSTFTMVVVNNYAATAAASVMGVPSDWRQVTQTIITVPLSTDGQQNDGVVYMRTGIGGSTIAWGELKQVGTGGSQQGKTLNITDASYESDSCFAIDFTANFDTISFGTVNKTPYWKIGKIPQAESGVALIKKNVIINGDLLFKGPYDSGSVIFDGITFEFSAKLTFITEYSTSEGSAVTITSTLRNNNINTSRDIIRGDLTCFELYLQIDYDAKTIELILIPKY</sequence>
<dbReference type="EMBL" id="JADIMW010000067">
    <property type="protein sequence ID" value="MBO8438495.1"/>
    <property type="molecule type" value="Genomic_DNA"/>
</dbReference>
<dbReference type="AlphaFoldDB" id="A0A9D9E4T4"/>
<name>A0A9D9E4T4_9BACT</name>
<organism evidence="1 2">
    <name type="scientific">Candidatus Caccoplasma merdipullorum</name>
    <dbReference type="NCBI Taxonomy" id="2840718"/>
    <lineage>
        <taxon>Bacteria</taxon>
        <taxon>Pseudomonadati</taxon>
        <taxon>Bacteroidota</taxon>
        <taxon>Bacteroidia</taxon>
        <taxon>Bacteroidales</taxon>
        <taxon>Bacteroidaceae</taxon>
        <taxon>Bacteroidaceae incertae sedis</taxon>
        <taxon>Candidatus Caccoplasma</taxon>
    </lineage>
</organism>
<gene>
    <name evidence="1" type="ORF">IAC54_06315</name>
</gene>
<evidence type="ECO:0000313" key="1">
    <source>
        <dbReference type="EMBL" id="MBO8438495.1"/>
    </source>
</evidence>